<evidence type="ECO:0000259" key="8">
    <source>
        <dbReference type="Pfam" id="PF08281"/>
    </source>
</evidence>
<evidence type="ECO:0000256" key="2">
    <source>
        <dbReference type="ARBA" id="ARBA00023015"/>
    </source>
</evidence>
<dbReference type="InterPro" id="IPR013249">
    <property type="entry name" value="RNA_pol_sigma70_r4_t2"/>
</dbReference>
<evidence type="ECO:0000256" key="5">
    <source>
        <dbReference type="ARBA" id="ARBA00023163"/>
    </source>
</evidence>
<organism evidence="9 11">
    <name type="scientific">Aneurinibacillus migulanus</name>
    <name type="common">Bacillus migulanus</name>
    <dbReference type="NCBI Taxonomy" id="47500"/>
    <lineage>
        <taxon>Bacteria</taxon>
        <taxon>Bacillati</taxon>
        <taxon>Bacillota</taxon>
        <taxon>Bacilli</taxon>
        <taxon>Bacillales</taxon>
        <taxon>Paenibacillaceae</taxon>
        <taxon>Aneurinibacillus group</taxon>
        <taxon>Aneurinibacillus</taxon>
    </lineage>
</organism>
<name>A0A0D1YCF5_ANEMI</name>
<evidence type="ECO:0000313" key="10">
    <source>
        <dbReference type="EMBL" id="SDK58324.1"/>
    </source>
</evidence>
<evidence type="ECO:0000256" key="3">
    <source>
        <dbReference type="ARBA" id="ARBA00023082"/>
    </source>
</evidence>
<comment type="similarity">
    <text evidence="1">Belongs to the sigma-70 factor family. ECF subfamily.</text>
</comment>
<keyword evidence="2" id="KW-0805">Transcription regulation</keyword>
<dbReference type="NCBIfam" id="TIGR02937">
    <property type="entry name" value="sigma70-ECF"/>
    <property type="match status" value="1"/>
</dbReference>
<feature type="region of interest" description="Disordered" evidence="6">
    <location>
        <begin position="170"/>
        <end position="189"/>
    </location>
</feature>
<dbReference type="RefSeq" id="WP_043065431.1">
    <property type="nucleotide sequence ID" value="NZ_BJOA01000345.1"/>
</dbReference>
<dbReference type="SUPFAM" id="SSF88659">
    <property type="entry name" value="Sigma3 and sigma4 domains of RNA polymerase sigma factors"/>
    <property type="match status" value="1"/>
</dbReference>
<dbReference type="InterPro" id="IPR013324">
    <property type="entry name" value="RNA_pol_sigma_r3/r4-like"/>
</dbReference>
<dbReference type="Proteomes" id="UP000037269">
    <property type="component" value="Unassembled WGS sequence"/>
</dbReference>
<sequence length="189" mass="22557">MTLIEEWILQIVEKGESEAFTKIIEAFQKPIFMYCYRLLGNRQEAEDATQDIFFKAYQKLEQYKPTCSFSSWLYKIAYNHCLDLTRKRKIYQRIKRLFTFNPVTESIEQTFDKQLFSESLTYALSKLSLQERNLLILRIFEEKTFEEIGLIFGKSTAAVKKQYERTKNKVKKRINESEAKEHEECTTLP</sequence>
<feature type="domain" description="RNA polymerase sigma factor 70 region 4 type 2" evidence="8">
    <location>
        <begin position="118"/>
        <end position="169"/>
    </location>
</feature>
<dbReference type="Gene3D" id="1.10.10.10">
    <property type="entry name" value="Winged helix-like DNA-binding domain superfamily/Winged helix DNA-binding domain"/>
    <property type="match status" value="1"/>
</dbReference>
<keyword evidence="3" id="KW-0731">Sigma factor</keyword>
<evidence type="ECO:0000313" key="12">
    <source>
        <dbReference type="Proteomes" id="UP000182836"/>
    </source>
</evidence>
<dbReference type="Pfam" id="PF08281">
    <property type="entry name" value="Sigma70_r4_2"/>
    <property type="match status" value="1"/>
</dbReference>
<evidence type="ECO:0000259" key="7">
    <source>
        <dbReference type="Pfam" id="PF04542"/>
    </source>
</evidence>
<dbReference type="GO" id="GO:0003677">
    <property type="term" value="F:DNA binding"/>
    <property type="evidence" value="ECO:0007669"/>
    <property type="project" value="UniProtKB-KW"/>
</dbReference>
<dbReference type="GO" id="GO:0006352">
    <property type="term" value="P:DNA-templated transcription initiation"/>
    <property type="evidence" value="ECO:0007669"/>
    <property type="project" value="InterPro"/>
</dbReference>
<evidence type="ECO:0000256" key="6">
    <source>
        <dbReference type="SAM" id="MobiDB-lite"/>
    </source>
</evidence>
<dbReference type="GO" id="GO:0016987">
    <property type="term" value="F:sigma factor activity"/>
    <property type="evidence" value="ECO:0007669"/>
    <property type="project" value="UniProtKB-KW"/>
</dbReference>
<dbReference type="STRING" id="47500.AF333_20645"/>
<dbReference type="InterPro" id="IPR014284">
    <property type="entry name" value="RNA_pol_sigma-70_dom"/>
</dbReference>
<dbReference type="InterPro" id="IPR013325">
    <property type="entry name" value="RNA_pol_sigma_r2"/>
</dbReference>
<dbReference type="InterPro" id="IPR039425">
    <property type="entry name" value="RNA_pol_sigma-70-like"/>
</dbReference>
<reference evidence="10 12" key="2">
    <citation type="submission" date="2016-10" db="EMBL/GenBank/DDBJ databases">
        <authorList>
            <person name="de Groot N.N."/>
        </authorList>
    </citation>
    <scope>NUCLEOTIDE SEQUENCE [LARGE SCALE GENOMIC DNA]</scope>
    <source>
        <strain evidence="10 12">DSM 2895</strain>
    </source>
</reference>
<evidence type="ECO:0000256" key="4">
    <source>
        <dbReference type="ARBA" id="ARBA00023125"/>
    </source>
</evidence>
<dbReference type="OrthoDB" id="2732687at2"/>
<keyword evidence="11" id="KW-1185">Reference proteome</keyword>
<protein>
    <submittedName>
        <fullName evidence="10">RNA polymerase sigma-70 factor, ECF subfamily</fullName>
    </submittedName>
</protein>
<dbReference type="Gene3D" id="1.10.1740.10">
    <property type="match status" value="1"/>
</dbReference>
<dbReference type="InterPro" id="IPR036388">
    <property type="entry name" value="WH-like_DNA-bd_sf"/>
</dbReference>
<accession>A0A0D1YCF5</accession>
<dbReference type="InterPro" id="IPR007627">
    <property type="entry name" value="RNA_pol_sigma70_r2"/>
</dbReference>
<evidence type="ECO:0000313" key="11">
    <source>
        <dbReference type="Proteomes" id="UP000037269"/>
    </source>
</evidence>
<dbReference type="PATRIC" id="fig|47500.8.peg.6024"/>
<feature type="domain" description="RNA polymerase sigma-70 region 2" evidence="7">
    <location>
        <begin position="24"/>
        <end position="89"/>
    </location>
</feature>
<proteinExistence type="inferred from homology"/>
<dbReference type="EMBL" id="FNED01000077">
    <property type="protein sequence ID" value="SDK58324.1"/>
    <property type="molecule type" value="Genomic_DNA"/>
</dbReference>
<keyword evidence="4" id="KW-0238">DNA-binding</keyword>
<dbReference type="Pfam" id="PF04542">
    <property type="entry name" value="Sigma70_r2"/>
    <property type="match status" value="1"/>
</dbReference>
<keyword evidence="5" id="KW-0804">Transcription</keyword>
<dbReference type="AlphaFoldDB" id="A0A0D1YCF5"/>
<evidence type="ECO:0000313" key="9">
    <source>
        <dbReference type="EMBL" id="KON97517.1"/>
    </source>
</evidence>
<dbReference type="Proteomes" id="UP000182836">
    <property type="component" value="Unassembled WGS sequence"/>
</dbReference>
<gene>
    <name evidence="9" type="ORF">AF333_20645</name>
    <name evidence="10" type="ORF">SAMN04487909_1773</name>
</gene>
<dbReference type="PANTHER" id="PTHR43133">
    <property type="entry name" value="RNA POLYMERASE ECF-TYPE SIGMA FACTO"/>
    <property type="match status" value="1"/>
</dbReference>
<dbReference type="PANTHER" id="PTHR43133:SF8">
    <property type="entry name" value="RNA POLYMERASE SIGMA FACTOR HI_1459-RELATED"/>
    <property type="match status" value="1"/>
</dbReference>
<dbReference type="GeneID" id="42307562"/>
<dbReference type="EMBL" id="LGUG01000004">
    <property type="protein sequence ID" value="KON97517.1"/>
    <property type="molecule type" value="Genomic_DNA"/>
</dbReference>
<dbReference type="SUPFAM" id="SSF88946">
    <property type="entry name" value="Sigma2 domain of RNA polymerase sigma factors"/>
    <property type="match status" value="1"/>
</dbReference>
<reference evidence="9 11" key="1">
    <citation type="submission" date="2015-07" db="EMBL/GenBank/DDBJ databases">
        <title>Fjat-14205 dsm 2895.</title>
        <authorList>
            <person name="Liu B."/>
            <person name="Wang J."/>
            <person name="Zhu Y."/>
            <person name="Liu G."/>
            <person name="Chen Q."/>
            <person name="Chen Z."/>
            <person name="Lan J."/>
            <person name="Che J."/>
            <person name="Ge C."/>
            <person name="Shi H."/>
            <person name="Pan Z."/>
            <person name="Liu X."/>
        </authorList>
    </citation>
    <scope>NUCLEOTIDE SEQUENCE [LARGE SCALE GENOMIC DNA]</scope>
    <source>
        <strain evidence="9 11">DSM 2895</strain>
    </source>
</reference>
<evidence type="ECO:0000256" key="1">
    <source>
        <dbReference type="ARBA" id="ARBA00010641"/>
    </source>
</evidence>